<dbReference type="Pfam" id="PF13843">
    <property type="entry name" value="DDE_Tnp_1_7"/>
    <property type="match status" value="1"/>
</dbReference>
<dbReference type="AlphaFoldDB" id="A0AAE0UIK9"/>
<organism evidence="2 3">
    <name type="scientific">Hemibagrus guttatus</name>
    <dbReference type="NCBI Taxonomy" id="175788"/>
    <lineage>
        <taxon>Eukaryota</taxon>
        <taxon>Metazoa</taxon>
        <taxon>Chordata</taxon>
        <taxon>Craniata</taxon>
        <taxon>Vertebrata</taxon>
        <taxon>Euteleostomi</taxon>
        <taxon>Actinopterygii</taxon>
        <taxon>Neopterygii</taxon>
        <taxon>Teleostei</taxon>
        <taxon>Ostariophysi</taxon>
        <taxon>Siluriformes</taxon>
        <taxon>Bagridae</taxon>
        <taxon>Hemibagrus</taxon>
    </lineage>
</organism>
<feature type="domain" description="PiggyBac transposable element-derived protein" evidence="1">
    <location>
        <begin position="30"/>
        <end position="125"/>
    </location>
</feature>
<gene>
    <name evidence="2" type="ORF">QTP70_019644</name>
</gene>
<proteinExistence type="predicted"/>
<keyword evidence="3" id="KW-1185">Reference proteome</keyword>
<protein>
    <recommendedName>
        <fullName evidence="1">PiggyBac transposable element-derived protein domain-containing protein</fullName>
    </recommendedName>
</protein>
<dbReference type="Proteomes" id="UP001274896">
    <property type="component" value="Unassembled WGS sequence"/>
</dbReference>
<comment type="caution">
    <text evidence="2">The sequence shown here is derived from an EMBL/GenBank/DDBJ whole genome shotgun (WGS) entry which is preliminary data.</text>
</comment>
<sequence length="142" mass="16082">MAKIWNSGEPSQEWPADQNYPKSAATIIQEVTTDPTTTSKELQASLASVKQQIYFVGILRSNCLAGCQLEDEKSLAKRGRGSVDARVEKEERMTIVKWYDNRSVTLISSYCAVEPQDKARRWSKSEQAFVEVNRPFLLPEQP</sequence>
<evidence type="ECO:0000313" key="2">
    <source>
        <dbReference type="EMBL" id="KAK3507405.1"/>
    </source>
</evidence>
<dbReference type="PANTHER" id="PTHR47272">
    <property type="entry name" value="DDE_TNP_1_7 DOMAIN-CONTAINING PROTEIN"/>
    <property type="match status" value="1"/>
</dbReference>
<accession>A0AAE0UIK9</accession>
<reference evidence="2" key="1">
    <citation type="submission" date="2023-06" db="EMBL/GenBank/DDBJ databases">
        <title>Male Hemibagrus guttatus genome.</title>
        <authorList>
            <person name="Bian C."/>
        </authorList>
    </citation>
    <scope>NUCLEOTIDE SEQUENCE</scope>
    <source>
        <strain evidence="2">Male_cb2023</strain>
        <tissue evidence="2">Muscle</tissue>
    </source>
</reference>
<evidence type="ECO:0000259" key="1">
    <source>
        <dbReference type="Pfam" id="PF13843"/>
    </source>
</evidence>
<name>A0AAE0UIK9_9TELE</name>
<evidence type="ECO:0000313" key="3">
    <source>
        <dbReference type="Proteomes" id="UP001274896"/>
    </source>
</evidence>
<dbReference type="InterPro" id="IPR029526">
    <property type="entry name" value="PGBD"/>
</dbReference>
<dbReference type="EMBL" id="JAUCMX010000029">
    <property type="protein sequence ID" value="KAK3507405.1"/>
    <property type="molecule type" value="Genomic_DNA"/>
</dbReference>